<evidence type="ECO:0000313" key="2">
    <source>
        <dbReference type="Ensembl" id="ENSCSAVP00000004802.1"/>
    </source>
</evidence>
<feature type="region of interest" description="Disordered" evidence="1">
    <location>
        <begin position="47"/>
        <end position="86"/>
    </location>
</feature>
<dbReference type="Proteomes" id="UP000007875">
    <property type="component" value="Unassembled WGS sequence"/>
</dbReference>
<proteinExistence type="predicted"/>
<reference evidence="2" key="2">
    <citation type="submission" date="2025-08" db="UniProtKB">
        <authorList>
            <consortium name="Ensembl"/>
        </authorList>
    </citation>
    <scope>IDENTIFICATION</scope>
</reference>
<dbReference type="InParanoid" id="H2YHK3"/>
<dbReference type="Ensembl" id="ENSCSAVT00000004870.1">
    <property type="protein sequence ID" value="ENSCSAVP00000004802.1"/>
    <property type="gene ID" value="ENSCSAVG00000002862.1"/>
</dbReference>
<protein>
    <submittedName>
        <fullName evidence="2">Uncharacterized protein</fullName>
    </submittedName>
</protein>
<name>H2YHK3_CIOSA</name>
<sequence>MVVYELPKEYSNPGCYVRCGLNNLPYVPLDPLVQSPWQKKHKIVPLTFQAPPEKPGEKSGAPAKKKKKKSKKAKKSLDSAAGQSGR</sequence>
<dbReference type="HOGENOM" id="CLU_2497213_0_0_1"/>
<dbReference type="AlphaFoldDB" id="H2YHK3"/>
<organism evidence="2 3">
    <name type="scientific">Ciona savignyi</name>
    <name type="common">Pacific transparent sea squirt</name>
    <dbReference type="NCBI Taxonomy" id="51511"/>
    <lineage>
        <taxon>Eukaryota</taxon>
        <taxon>Metazoa</taxon>
        <taxon>Chordata</taxon>
        <taxon>Tunicata</taxon>
        <taxon>Ascidiacea</taxon>
        <taxon>Phlebobranchia</taxon>
        <taxon>Cionidae</taxon>
        <taxon>Ciona</taxon>
    </lineage>
</organism>
<evidence type="ECO:0000256" key="1">
    <source>
        <dbReference type="SAM" id="MobiDB-lite"/>
    </source>
</evidence>
<reference evidence="2" key="3">
    <citation type="submission" date="2025-09" db="UniProtKB">
        <authorList>
            <consortium name="Ensembl"/>
        </authorList>
    </citation>
    <scope>IDENTIFICATION</scope>
</reference>
<keyword evidence="3" id="KW-1185">Reference proteome</keyword>
<accession>H2YHK3</accession>
<feature type="compositionally biased region" description="Basic residues" evidence="1">
    <location>
        <begin position="63"/>
        <end position="74"/>
    </location>
</feature>
<reference evidence="3" key="1">
    <citation type="submission" date="2003-08" db="EMBL/GenBank/DDBJ databases">
        <authorList>
            <person name="Birren B."/>
            <person name="Nusbaum C."/>
            <person name="Abebe A."/>
            <person name="Abouelleil A."/>
            <person name="Adekoya E."/>
            <person name="Ait-zahra M."/>
            <person name="Allen N."/>
            <person name="Allen T."/>
            <person name="An P."/>
            <person name="Anderson M."/>
            <person name="Anderson S."/>
            <person name="Arachchi H."/>
            <person name="Armbruster J."/>
            <person name="Bachantsang P."/>
            <person name="Baldwin J."/>
            <person name="Barry A."/>
            <person name="Bayul T."/>
            <person name="Blitshsteyn B."/>
            <person name="Bloom T."/>
            <person name="Blye J."/>
            <person name="Boguslavskiy L."/>
            <person name="Borowsky M."/>
            <person name="Boukhgalter B."/>
            <person name="Brunache A."/>
            <person name="Butler J."/>
            <person name="Calixte N."/>
            <person name="Calvo S."/>
            <person name="Camarata J."/>
            <person name="Campo K."/>
            <person name="Chang J."/>
            <person name="Cheshatsang Y."/>
            <person name="Citroen M."/>
            <person name="Collymore A."/>
            <person name="Considine T."/>
            <person name="Cook A."/>
            <person name="Cooke P."/>
            <person name="Corum B."/>
            <person name="Cuomo C."/>
            <person name="David R."/>
            <person name="Dawoe T."/>
            <person name="Degray S."/>
            <person name="Dodge S."/>
            <person name="Dooley K."/>
            <person name="Dorje P."/>
            <person name="Dorjee K."/>
            <person name="Dorris L."/>
            <person name="Duffey N."/>
            <person name="Dupes A."/>
            <person name="Elkins T."/>
            <person name="Engels R."/>
            <person name="Erickson J."/>
            <person name="Farina A."/>
            <person name="Faro S."/>
            <person name="Ferreira P."/>
            <person name="Fischer H."/>
            <person name="Fitzgerald M."/>
            <person name="Foley K."/>
            <person name="Gage D."/>
            <person name="Galagan J."/>
            <person name="Gearin G."/>
            <person name="Gnerre S."/>
            <person name="Gnirke A."/>
            <person name="Goyette A."/>
            <person name="Graham J."/>
            <person name="Grandbois E."/>
            <person name="Gyaltsen K."/>
            <person name="Hafez N."/>
            <person name="Hagopian D."/>
            <person name="Hagos B."/>
            <person name="Hall J."/>
            <person name="Hatcher B."/>
            <person name="Heller A."/>
            <person name="Higgins H."/>
            <person name="Honan T."/>
            <person name="Horn A."/>
            <person name="Houde N."/>
            <person name="Hughes L."/>
            <person name="Hulme W."/>
            <person name="Husby E."/>
            <person name="Iliev I."/>
            <person name="Jaffe D."/>
            <person name="Jones C."/>
            <person name="Kamal M."/>
            <person name="Kamat A."/>
            <person name="Kamvysselis M."/>
            <person name="Karlsson E."/>
            <person name="Kells C."/>
            <person name="Kieu A."/>
            <person name="Kisner P."/>
            <person name="Kodira C."/>
            <person name="Kulbokas E."/>
            <person name="Labutti K."/>
            <person name="Lama D."/>
            <person name="Landers T."/>
            <person name="Leger J."/>
            <person name="Levine S."/>
            <person name="Lewis D."/>
            <person name="Lewis T."/>
            <person name="Lindblad-toh K."/>
            <person name="Liu X."/>
            <person name="Lokyitsang T."/>
            <person name="Lokyitsang Y."/>
            <person name="Lucien O."/>
            <person name="Lui A."/>
            <person name="Ma L.J."/>
            <person name="Mabbitt R."/>
            <person name="Macdonald J."/>
            <person name="Maclean C."/>
            <person name="Major J."/>
            <person name="Manning J."/>
            <person name="Marabella R."/>
            <person name="Maru K."/>
            <person name="Matthews C."/>
            <person name="Mauceli E."/>
            <person name="Mccarthy M."/>
            <person name="Mcdonough S."/>
            <person name="Mcghee T."/>
            <person name="Meldrim J."/>
            <person name="Meneus L."/>
            <person name="Mesirov J."/>
            <person name="Mihalev A."/>
            <person name="Mihova T."/>
            <person name="Mikkelsen T."/>
            <person name="Mlenga V."/>
            <person name="Moru K."/>
            <person name="Mozes J."/>
            <person name="Mulrain L."/>
            <person name="Munson G."/>
            <person name="Naylor J."/>
            <person name="Newes C."/>
            <person name="Nguyen C."/>
            <person name="Nguyen N."/>
            <person name="Nguyen T."/>
            <person name="Nicol R."/>
            <person name="Nielsen C."/>
            <person name="Nizzari M."/>
            <person name="Norbu C."/>
            <person name="Norbu N."/>
            <person name="O'donnell P."/>
            <person name="Okoawo O."/>
            <person name="O'leary S."/>
            <person name="Omotosho B."/>
            <person name="O'neill K."/>
            <person name="Osman S."/>
            <person name="Parker S."/>
            <person name="Perrin D."/>
            <person name="Phunkhang P."/>
            <person name="Piqani B."/>
            <person name="Purcell S."/>
            <person name="Rachupka T."/>
            <person name="Ramasamy U."/>
            <person name="Rameau R."/>
            <person name="Ray V."/>
            <person name="Raymond C."/>
            <person name="Retta R."/>
            <person name="Richardson S."/>
            <person name="Rise C."/>
            <person name="Rodriguez J."/>
            <person name="Rogers J."/>
            <person name="Rogov P."/>
            <person name="Rutman M."/>
            <person name="Schupbach R."/>
            <person name="Seaman C."/>
            <person name="Settipalli S."/>
            <person name="Sharpe T."/>
            <person name="Sheridan J."/>
            <person name="Sherpa N."/>
            <person name="Shi J."/>
            <person name="Smirnov S."/>
            <person name="Smith C."/>
            <person name="Sougnez C."/>
            <person name="Spencer B."/>
            <person name="Stalker J."/>
            <person name="Stange-thomann N."/>
            <person name="Stavropoulos S."/>
            <person name="Stetson K."/>
            <person name="Stone C."/>
            <person name="Stone S."/>
            <person name="Stubbs M."/>
            <person name="Talamas J."/>
            <person name="Tchuinga P."/>
            <person name="Tenzing P."/>
            <person name="Tesfaye S."/>
            <person name="Theodore J."/>
            <person name="Thoulutsang Y."/>
            <person name="Topham K."/>
            <person name="Towey S."/>
            <person name="Tsamla T."/>
            <person name="Tsomo N."/>
            <person name="Vallee D."/>
            <person name="Vassiliev H."/>
            <person name="Venkataraman V."/>
            <person name="Vinson J."/>
            <person name="Vo A."/>
            <person name="Wade C."/>
            <person name="Wang S."/>
            <person name="Wangchuk T."/>
            <person name="Wangdi T."/>
            <person name="Whittaker C."/>
            <person name="Wilkinson J."/>
            <person name="Wu Y."/>
            <person name="Wyman D."/>
            <person name="Yadav S."/>
            <person name="Yang S."/>
            <person name="Yang X."/>
            <person name="Yeager S."/>
            <person name="Yee E."/>
            <person name="Young G."/>
            <person name="Zainoun J."/>
            <person name="Zembeck L."/>
            <person name="Zimmer A."/>
            <person name="Zody M."/>
            <person name="Lander E."/>
        </authorList>
    </citation>
    <scope>NUCLEOTIDE SEQUENCE [LARGE SCALE GENOMIC DNA]</scope>
</reference>
<evidence type="ECO:0000313" key="3">
    <source>
        <dbReference type="Proteomes" id="UP000007875"/>
    </source>
</evidence>